<evidence type="ECO:0000313" key="1">
    <source>
        <dbReference type="EMBL" id="ETV83205.1"/>
    </source>
</evidence>
<dbReference type="AlphaFoldDB" id="W4GU03"/>
<dbReference type="RefSeq" id="XP_009826635.1">
    <property type="nucleotide sequence ID" value="XM_009828333.1"/>
</dbReference>
<reference evidence="1" key="1">
    <citation type="submission" date="2013-12" db="EMBL/GenBank/DDBJ databases">
        <title>The Genome Sequence of Aphanomyces astaci APO3.</title>
        <authorList>
            <consortium name="The Broad Institute Genomics Platform"/>
            <person name="Russ C."/>
            <person name="Tyler B."/>
            <person name="van West P."/>
            <person name="Dieguez-Uribeondo J."/>
            <person name="Young S.K."/>
            <person name="Zeng Q."/>
            <person name="Gargeya S."/>
            <person name="Fitzgerald M."/>
            <person name="Abouelleil A."/>
            <person name="Alvarado L."/>
            <person name="Chapman S.B."/>
            <person name="Gainer-Dewar J."/>
            <person name="Goldberg J."/>
            <person name="Griggs A."/>
            <person name="Gujja S."/>
            <person name="Hansen M."/>
            <person name="Howarth C."/>
            <person name="Imamovic A."/>
            <person name="Ireland A."/>
            <person name="Larimer J."/>
            <person name="McCowan C."/>
            <person name="Murphy C."/>
            <person name="Pearson M."/>
            <person name="Poon T.W."/>
            <person name="Priest M."/>
            <person name="Roberts A."/>
            <person name="Saif S."/>
            <person name="Shea T."/>
            <person name="Sykes S."/>
            <person name="Wortman J."/>
            <person name="Nusbaum C."/>
            <person name="Birren B."/>
        </authorList>
    </citation>
    <scope>NUCLEOTIDE SEQUENCE [LARGE SCALE GENOMIC DNA]</scope>
    <source>
        <strain evidence="1">APO3</strain>
    </source>
</reference>
<gene>
    <name evidence="1" type="ORF">H257_03992</name>
</gene>
<sequence length="97" mass="10945">MTYRLIYALHQAPSPDSWKLTSAAKLMWPLPSATVWSLNVNKPKENSGDRDGEDAFCATDVLRTSLVAQTHHLLEPLLQVLSAHSWQRTIWHTSGSY</sequence>
<dbReference type="GeneID" id="20805988"/>
<name>W4GU03_APHAT</name>
<dbReference type="EMBL" id="KI913120">
    <property type="protein sequence ID" value="ETV83205.1"/>
    <property type="molecule type" value="Genomic_DNA"/>
</dbReference>
<organism evidence="1">
    <name type="scientific">Aphanomyces astaci</name>
    <name type="common">Crayfish plague agent</name>
    <dbReference type="NCBI Taxonomy" id="112090"/>
    <lineage>
        <taxon>Eukaryota</taxon>
        <taxon>Sar</taxon>
        <taxon>Stramenopiles</taxon>
        <taxon>Oomycota</taxon>
        <taxon>Saprolegniomycetes</taxon>
        <taxon>Saprolegniales</taxon>
        <taxon>Verrucalvaceae</taxon>
        <taxon>Aphanomyces</taxon>
    </lineage>
</organism>
<dbReference type="VEuPathDB" id="FungiDB:H257_03992"/>
<accession>W4GU03</accession>
<protein>
    <submittedName>
        <fullName evidence="1">Uncharacterized protein</fullName>
    </submittedName>
</protein>
<proteinExistence type="predicted"/>